<keyword evidence="3" id="KW-1185">Reference proteome</keyword>
<gene>
    <name evidence="2" type="ORF">V3328_01970</name>
</gene>
<name>A0AAW9RKD5_9HYPH</name>
<dbReference type="AlphaFoldDB" id="A0AAW9RKD5"/>
<dbReference type="Proteomes" id="UP001378188">
    <property type="component" value="Unassembled WGS sequence"/>
</dbReference>
<evidence type="ECO:0000313" key="2">
    <source>
        <dbReference type="EMBL" id="MEJ8570226.1"/>
    </source>
</evidence>
<accession>A0AAW9RKD5</accession>
<feature type="chain" id="PRO_5043510962" evidence="1">
    <location>
        <begin position="25"/>
        <end position="388"/>
    </location>
</feature>
<protein>
    <submittedName>
        <fullName evidence="2">Uncharacterized protein</fullName>
    </submittedName>
</protein>
<dbReference type="RefSeq" id="WP_340327959.1">
    <property type="nucleotide sequence ID" value="NZ_JAZHOF010000001.1"/>
</dbReference>
<evidence type="ECO:0000256" key="1">
    <source>
        <dbReference type="SAM" id="SignalP"/>
    </source>
</evidence>
<dbReference type="EMBL" id="JAZHOF010000001">
    <property type="protein sequence ID" value="MEJ8570226.1"/>
    <property type="molecule type" value="Genomic_DNA"/>
</dbReference>
<sequence>MRFSLGGLILLFAVVALASGQASAGKLDKEFQVNTRSEYGQSDSGVATLSRRDFVVVWQSYFPDAREFDIRAQRYRKGRQAGGEFVVNTRTAGDQTRPSIAALANGDFVVVWQSELKGIRGQRFTKWGKRIGKEFLVSRYSVKTQANPSIAALADGGFVVVFTALKEERSLLAQRYDRHGDKMARTFKVNTGPKQAPHGYTGVTGLPNGGFVVVWWLEEINARRYNRKGKPVSGILRVNTDTIAFQHHQQQPPVTALSNGGFVVAWRSGTNLHGQRFSGKAVKQGAEFQLNTYGENTHSNPALAPLGNGWFVAVWPAYGQDGHYFGIFGQKFDKRGKKRGPEFQVNTTTQWNQDDPAIAGFADDRFLVTWSGNHEFNGHYDVFARRMR</sequence>
<reference evidence="2 3" key="1">
    <citation type="submission" date="2024-02" db="EMBL/GenBank/DDBJ databases">
        <title>Genome analysis and characterization of Microbaculum marinisediminis sp. nov., isolated from marine sediment.</title>
        <authorList>
            <person name="Du Z.-J."/>
            <person name="Ye Y.-Q."/>
            <person name="Zhang Z.-R."/>
            <person name="Yuan S.-M."/>
            <person name="Zhang X.-Y."/>
        </authorList>
    </citation>
    <scope>NUCLEOTIDE SEQUENCE [LARGE SCALE GENOMIC DNA]</scope>
    <source>
        <strain evidence="2 3">SDUM1044001</strain>
    </source>
</reference>
<feature type="signal peptide" evidence="1">
    <location>
        <begin position="1"/>
        <end position="24"/>
    </location>
</feature>
<evidence type="ECO:0000313" key="3">
    <source>
        <dbReference type="Proteomes" id="UP001378188"/>
    </source>
</evidence>
<comment type="caution">
    <text evidence="2">The sequence shown here is derived from an EMBL/GenBank/DDBJ whole genome shotgun (WGS) entry which is preliminary data.</text>
</comment>
<proteinExistence type="predicted"/>
<keyword evidence="1" id="KW-0732">Signal</keyword>
<organism evidence="2 3">
    <name type="scientific">Microbaculum marinum</name>
    <dbReference type="NCBI Taxonomy" id="1764581"/>
    <lineage>
        <taxon>Bacteria</taxon>
        <taxon>Pseudomonadati</taxon>
        <taxon>Pseudomonadota</taxon>
        <taxon>Alphaproteobacteria</taxon>
        <taxon>Hyphomicrobiales</taxon>
        <taxon>Tepidamorphaceae</taxon>
        <taxon>Microbaculum</taxon>
    </lineage>
</organism>